<evidence type="ECO:0000256" key="5">
    <source>
        <dbReference type="SAM" id="Phobius"/>
    </source>
</evidence>
<feature type="domain" description="PPIase cyclophilin-type" evidence="6">
    <location>
        <begin position="201"/>
        <end position="357"/>
    </location>
</feature>
<evidence type="ECO:0000256" key="2">
    <source>
        <dbReference type="ARBA" id="ARBA00023078"/>
    </source>
</evidence>
<dbReference type="Pfam" id="PF00160">
    <property type="entry name" value="Pro_isomerase"/>
    <property type="match status" value="1"/>
</dbReference>
<dbReference type="InterPro" id="IPR002130">
    <property type="entry name" value="Cyclophilin-type_PPIase_dom"/>
</dbReference>
<reference evidence="7" key="1">
    <citation type="submission" date="2022-06" db="EMBL/GenBank/DDBJ databases">
        <title>New cyanobacteria of genus Symplocastrum in benthos of Lake Baikal.</title>
        <authorList>
            <person name="Sorokovikova E."/>
            <person name="Tikhonova I."/>
            <person name="Krasnopeev A."/>
            <person name="Evseev P."/>
            <person name="Gladkikh A."/>
            <person name="Belykh O."/>
        </authorList>
    </citation>
    <scope>NUCLEOTIDE SEQUENCE</scope>
    <source>
        <strain evidence="7">BBK-W-15</strain>
    </source>
</reference>
<accession>A0AAE3KQW9</accession>
<keyword evidence="4 7" id="KW-0413">Isomerase</keyword>
<name>A0AAE3KQW9_9CYAN</name>
<keyword evidence="2" id="KW-0793">Thylakoid</keyword>
<dbReference type="EMBL" id="JAMZMM010000028">
    <property type="protein sequence ID" value="MCP2727817.1"/>
    <property type="molecule type" value="Genomic_DNA"/>
</dbReference>
<dbReference type="Gene3D" id="2.40.100.10">
    <property type="entry name" value="Cyclophilin-like"/>
    <property type="match status" value="1"/>
</dbReference>
<evidence type="ECO:0000313" key="8">
    <source>
        <dbReference type="Proteomes" id="UP001204953"/>
    </source>
</evidence>
<dbReference type="PROSITE" id="PS50072">
    <property type="entry name" value="CSA_PPIASE_2"/>
    <property type="match status" value="1"/>
</dbReference>
<dbReference type="InterPro" id="IPR029000">
    <property type="entry name" value="Cyclophilin-like_dom_sf"/>
</dbReference>
<dbReference type="Pfam" id="PF21329">
    <property type="entry name" value="CYP38_PsbQ-like"/>
    <property type="match status" value="1"/>
</dbReference>
<dbReference type="InterPro" id="IPR023222">
    <property type="entry name" value="PsbQ-like_dom_sf"/>
</dbReference>
<proteinExistence type="predicted"/>
<keyword evidence="3" id="KW-0697">Rotamase</keyword>
<dbReference type="InterPro" id="IPR048563">
    <property type="entry name" value="CYP38_PsbQ-like"/>
</dbReference>
<dbReference type="InterPro" id="IPR044665">
    <property type="entry name" value="E_coli_cyclophilin_A-like"/>
</dbReference>
<evidence type="ECO:0000256" key="4">
    <source>
        <dbReference type="ARBA" id="ARBA00023235"/>
    </source>
</evidence>
<protein>
    <recommendedName>
        <fullName evidence="1">peptidylprolyl isomerase</fullName>
        <ecNumber evidence="1">5.2.1.8</ecNumber>
    </recommendedName>
</protein>
<evidence type="ECO:0000256" key="3">
    <source>
        <dbReference type="ARBA" id="ARBA00023110"/>
    </source>
</evidence>
<dbReference type="RefSeq" id="WP_254010626.1">
    <property type="nucleotide sequence ID" value="NZ_JAMZMM010000028.1"/>
</dbReference>
<keyword evidence="5" id="KW-0812">Transmembrane</keyword>
<sequence>MRLSKILKLDWYKRLAKTSLLAVILVSLSVTLSGAWWNFGASQPARNSQLAQGDPITDEAALLRYALPIDNQQVRDIQASLEEVELQMRRQRWSTVSRDISKASTVLSIQSAQLLAEIPDDQKLQAEALITQMKDGIATIRAAVEVKDRDRILLEREILLDQVGELEQMMVQEFPFEVPSEYSNLPQLKGRAKVEFVTNKGNITVVVDGYSAPVTAGNFVDLVQRGFYDGFPITRAEDNFVVQTGDPPGAQVGFIDPDTNEYRTIPLEILVKGDPEPIYGITFEEAGLYLDIPVLPFSAYGAVGMGHPATDVNGGSSQFFFFQFDKEITPAGFNLMDGNYAVFGYIVDGKDILGKLEVGDIIESATVVEGADNLVQPLVANQG</sequence>
<dbReference type="Proteomes" id="UP001204953">
    <property type="component" value="Unassembled WGS sequence"/>
</dbReference>
<dbReference type="EC" id="5.2.1.8" evidence="1"/>
<evidence type="ECO:0000259" key="6">
    <source>
        <dbReference type="PROSITE" id="PS50072"/>
    </source>
</evidence>
<dbReference type="SUPFAM" id="SSF101112">
    <property type="entry name" value="Oxygen-evolving enhancer protein 3"/>
    <property type="match status" value="1"/>
</dbReference>
<comment type="caution">
    <text evidence="7">The sequence shown here is derived from an EMBL/GenBank/DDBJ whole genome shotgun (WGS) entry which is preliminary data.</text>
</comment>
<dbReference type="AlphaFoldDB" id="A0AAE3KQW9"/>
<keyword evidence="5" id="KW-0472">Membrane</keyword>
<organism evidence="7 8">
    <name type="scientific">Limnofasciculus baicalensis BBK-W-15</name>
    <dbReference type="NCBI Taxonomy" id="2699891"/>
    <lineage>
        <taxon>Bacteria</taxon>
        <taxon>Bacillati</taxon>
        <taxon>Cyanobacteriota</taxon>
        <taxon>Cyanophyceae</taxon>
        <taxon>Coleofasciculales</taxon>
        <taxon>Coleofasciculaceae</taxon>
        <taxon>Limnofasciculus</taxon>
        <taxon>Limnofasciculus baicalensis</taxon>
    </lineage>
</organism>
<keyword evidence="8" id="KW-1185">Reference proteome</keyword>
<dbReference type="PANTHER" id="PTHR43246">
    <property type="entry name" value="PEPTIDYL-PROLYL CIS-TRANS ISOMERASE CYP38, CHLOROPLASTIC"/>
    <property type="match status" value="1"/>
</dbReference>
<evidence type="ECO:0000256" key="1">
    <source>
        <dbReference type="ARBA" id="ARBA00013194"/>
    </source>
</evidence>
<gene>
    <name evidence="7" type="ORF">NJ959_04915</name>
</gene>
<dbReference type="CDD" id="cd01924">
    <property type="entry name" value="cyclophilin_TLP40_like"/>
    <property type="match status" value="1"/>
</dbReference>
<dbReference type="SUPFAM" id="SSF50891">
    <property type="entry name" value="Cyclophilin-like"/>
    <property type="match status" value="1"/>
</dbReference>
<keyword evidence="5" id="KW-1133">Transmembrane helix</keyword>
<evidence type="ECO:0000313" key="7">
    <source>
        <dbReference type="EMBL" id="MCP2727817.1"/>
    </source>
</evidence>
<feature type="transmembrane region" description="Helical" evidence="5">
    <location>
        <begin position="20"/>
        <end position="39"/>
    </location>
</feature>
<dbReference type="GO" id="GO:0003755">
    <property type="term" value="F:peptidyl-prolyl cis-trans isomerase activity"/>
    <property type="evidence" value="ECO:0007669"/>
    <property type="project" value="UniProtKB-KW"/>
</dbReference>
<dbReference type="Gene3D" id="1.20.120.290">
    <property type="entry name" value="Oxygen-evolving enhancer protein 3 (PsbQ), four-helix up-down bundle"/>
    <property type="match status" value="1"/>
</dbReference>